<keyword evidence="2" id="KW-1185">Reference proteome</keyword>
<evidence type="ECO:0000313" key="1">
    <source>
        <dbReference type="EMBL" id="AVP96787.1"/>
    </source>
</evidence>
<dbReference type="Proteomes" id="UP000241074">
    <property type="component" value="Chromosome"/>
</dbReference>
<evidence type="ECO:0000313" key="2">
    <source>
        <dbReference type="Proteomes" id="UP000241074"/>
    </source>
</evidence>
<dbReference type="RefSeq" id="WP_106890714.1">
    <property type="nucleotide sequence ID" value="NZ_CP027860.1"/>
</dbReference>
<gene>
    <name evidence="1" type="ORF">C7S18_06050</name>
</gene>
<proteinExistence type="predicted"/>
<reference evidence="1 2" key="2">
    <citation type="submission" date="2018-03" db="EMBL/GenBank/DDBJ databases">
        <authorList>
            <person name="Keele B.F."/>
        </authorList>
    </citation>
    <scope>NUCLEOTIDE SEQUENCE [LARGE SCALE GENOMIC DNA]</scope>
    <source>
        <strain evidence="1 2">D13</strain>
    </source>
</reference>
<reference evidence="1 2" key="1">
    <citation type="submission" date="2018-03" db="EMBL/GenBank/DDBJ databases">
        <title>Ahniella affigens gen. nov., sp. nov., a gammaproteobacterium isolated from sandy soil near a stream.</title>
        <authorList>
            <person name="Ko Y."/>
            <person name="Kim J.-H."/>
        </authorList>
    </citation>
    <scope>NUCLEOTIDE SEQUENCE [LARGE SCALE GENOMIC DNA]</scope>
    <source>
        <strain evidence="1 2">D13</strain>
    </source>
</reference>
<accession>A0A2P1PPL6</accession>
<dbReference type="OrthoDB" id="9802640at2"/>
<dbReference type="EMBL" id="CP027860">
    <property type="protein sequence ID" value="AVP96787.1"/>
    <property type="molecule type" value="Genomic_DNA"/>
</dbReference>
<organism evidence="1 2">
    <name type="scientific">Ahniella affigens</name>
    <dbReference type="NCBI Taxonomy" id="2021234"/>
    <lineage>
        <taxon>Bacteria</taxon>
        <taxon>Pseudomonadati</taxon>
        <taxon>Pseudomonadota</taxon>
        <taxon>Gammaproteobacteria</taxon>
        <taxon>Lysobacterales</taxon>
        <taxon>Rhodanobacteraceae</taxon>
        <taxon>Ahniella</taxon>
    </lineage>
</organism>
<dbReference type="KEGG" id="xba:C7S18_06050"/>
<evidence type="ECO:0008006" key="3">
    <source>
        <dbReference type="Google" id="ProtNLM"/>
    </source>
</evidence>
<sequence length="151" mass="16851">MNNFDHYNSRDLPALRQSSRQVKSLLGTLNEFAEHQATAAGYPEGAVVTKTHTYRERSSAAAQRKRTAAFSSGSYPCSGCRVDYLKKLGEGAKSLYQCHHVLPLHDDTEERETKEKDLLVLCANCHQLIHSKLANLKLEKVQKLHRGTSAA</sequence>
<protein>
    <recommendedName>
        <fullName evidence="3">HNH domain-containing protein</fullName>
    </recommendedName>
</protein>
<name>A0A2P1PPL6_9GAMM</name>
<dbReference type="AlphaFoldDB" id="A0A2P1PPL6"/>